<dbReference type="SUPFAM" id="SSF50965">
    <property type="entry name" value="Galactose oxidase, central domain"/>
    <property type="match status" value="1"/>
</dbReference>
<feature type="compositionally biased region" description="Low complexity" evidence="2">
    <location>
        <begin position="264"/>
        <end position="275"/>
    </location>
</feature>
<dbReference type="PANTHER" id="PTHR36220:SF1">
    <property type="entry name" value="GAMMA TUBULIN COMPLEX COMPONENT C-TERMINAL DOMAIN-CONTAINING PROTEIN"/>
    <property type="match status" value="1"/>
</dbReference>
<feature type="compositionally biased region" description="Low complexity" evidence="2">
    <location>
        <begin position="110"/>
        <end position="126"/>
    </location>
</feature>
<dbReference type="EMBL" id="BLLK01000020">
    <property type="protein sequence ID" value="GFH45381.1"/>
    <property type="molecule type" value="Genomic_DNA"/>
</dbReference>
<proteinExistence type="predicted"/>
<dbReference type="InterPro" id="IPR013519">
    <property type="entry name" value="Int_alpha_beta-p"/>
</dbReference>
<feature type="compositionally biased region" description="Basic residues" evidence="2">
    <location>
        <begin position="224"/>
        <end position="237"/>
    </location>
</feature>
<dbReference type="Proteomes" id="UP001054902">
    <property type="component" value="Unassembled WGS sequence"/>
</dbReference>
<feature type="compositionally biased region" description="Polar residues" evidence="2">
    <location>
        <begin position="72"/>
        <end position="81"/>
    </location>
</feature>
<dbReference type="SMART" id="SM00191">
    <property type="entry name" value="Int_alpha"/>
    <property type="match status" value="3"/>
</dbReference>
<feature type="repeat" description="FG-GAP" evidence="1">
    <location>
        <begin position="583"/>
        <end position="639"/>
    </location>
</feature>
<protein>
    <submittedName>
        <fullName evidence="3">Uncharacterized protein</fullName>
    </submittedName>
</protein>
<evidence type="ECO:0000313" key="3">
    <source>
        <dbReference type="EMBL" id="GFH45381.1"/>
    </source>
</evidence>
<dbReference type="PROSITE" id="PS51470">
    <property type="entry name" value="FG_GAP"/>
    <property type="match status" value="1"/>
</dbReference>
<feature type="region of interest" description="Disordered" evidence="2">
    <location>
        <begin position="1"/>
        <end position="23"/>
    </location>
</feature>
<reference evidence="3 4" key="1">
    <citation type="journal article" date="2021" name="Sci. Rep.">
        <title>The genome of the diatom Chaetoceros tenuissimus carries an ancient integrated fragment of an extant virus.</title>
        <authorList>
            <person name="Hongo Y."/>
            <person name="Kimura K."/>
            <person name="Takaki Y."/>
            <person name="Yoshida Y."/>
            <person name="Baba S."/>
            <person name="Kobayashi G."/>
            <person name="Nagasaki K."/>
            <person name="Hano T."/>
            <person name="Tomaru Y."/>
        </authorList>
    </citation>
    <scope>NUCLEOTIDE SEQUENCE [LARGE SCALE GENOMIC DNA]</scope>
    <source>
        <strain evidence="3 4">NIES-3715</strain>
    </source>
</reference>
<name>A0AAD3CIB9_9STRA</name>
<feature type="compositionally biased region" description="Basic residues" evidence="2">
    <location>
        <begin position="127"/>
        <end position="136"/>
    </location>
</feature>
<evidence type="ECO:0000256" key="1">
    <source>
        <dbReference type="PROSITE-ProRule" id="PRU00803"/>
    </source>
</evidence>
<gene>
    <name evidence="3" type="ORF">CTEN210_01855</name>
</gene>
<dbReference type="InterPro" id="IPR011043">
    <property type="entry name" value="Gal_Oxase/kelch_b-propeller"/>
</dbReference>
<accession>A0AAD3CIB9</accession>
<feature type="compositionally biased region" description="Low complexity" evidence="2">
    <location>
        <begin position="238"/>
        <end position="255"/>
    </location>
</feature>
<comment type="caution">
    <text evidence="3">The sequence shown here is derived from an EMBL/GenBank/DDBJ whole genome shotgun (WGS) entry which is preliminary data.</text>
</comment>
<keyword evidence="4" id="KW-1185">Reference proteome</keyword>
<feature type="compositionally biased region" description="Gly residues" evidence="2">
    <location>
        <begin position="210"/>
        <end position="223"/>
    </location>
</feature>
<feature type="region of interest" description="Disordered" evidence="2">
    <location>
        <begin position="72"/>
        <end position="145"/>
    </location>
</feature>
<feature type="compositionally biased region" description="Basic residues" evidence="2">
    <location>
        <begin position="83"/>
        <end position="109"/>
    </location>
</feature>
<feature type="region of interest" description="Disordered" evidence="2">
    <location>
        <begin position="164"/>
        <end position="280"/>
    </location>
</feature>
<organism evidence="3 4">
    <name type="scientific">Chaetoceros tenuissimus</name>
    <dbReference type="NCBI Taxonomy" id="426638"/>
    <lineage>
        <taxon>Eukaryota</taxon>
        <taxon>Sar</taxon>
        <taxon>Stramenopiles</taxon>
        <taxon>Ochrophyta</taxon>
        <taxon>Bacillariophyta</taxon>
        <taxon>Coscinodiscophyceae</taxon>
        <taxon>Chaetocerotophycidae</taxon>
        <taxon>Chaetocerotales</taxon>
        <taxon>Chaetocerotaceae</taxon>
        <taxon>Chaetoceros</taxon>
    </lineage>
</organism>
<dbReference type="AlphaFoldDB" id="A0AAD3CIB9"/>
<sequence length="696" mass="71691">MKSPSLNCNSESSGSDEFNPQSIKGGTSGVRKKIFLSVLAVSLFLAGLSWHTDVHKNNAFVSRSLMNIFDRSSPSENTVVSANRKKKDKMKTTKTPKAKTKAPKQKHPKAPTIKTKAPTITTTKAPTAKKNKKRGTPRAPRASVTYTASNAVSSLASLLEDSRSFNGDSYNSSGSAGVARAKGKGSTSDSDCVDEDDVYSKGKGGKGKGGKGTGGDYSLGKGGKGGKGKGNKSRRLKSGSSKDYSKGKGSSYSKGSGKGGSKGSQGSSKGSTSSKGGKGKGGCYYNYDQPSTNVATNPTPTPTGSRDAGCTTWTLVADIEGENIGDYAAGVQGVKLSGDGLVVAIGSRFADSTGNITDSGAVSVYEVINGNWIMRGSPIYGIAAMDLFGHSVDLSFDGKILAVGSPYADSNAGADTGSTKIFDWDGSTWVERTAIGGPVAGDLFGLGVSMNDAGDRIAIGATMGDGSVQDTGYVVVFQWDGSTWNTFGSILFGVDAGDEFGYALDMDSSGDTIIIGAQGDLARVFMYDGSDWVQKGSDLMGGSDGQGHSVAINGNGNVAIVGSPNMNAGDATIFEFNGSDWVQKGNTIVGSFADDGFGASVSINANGDIVAVGAPFNDNVGDMGGQVTIYAYDSASMMWSTIIGPTGEYYGDMAGSSVSLNSDGNCVAVGAEGHDDYYGDFDWDNGQVRILCCLGR</sequence>
<evidence type="ECO:0000256" key="2">
    <source>
        <dbReference type="SAM" id="MobiDB-lite"/>
    </source>
</evidence>
<feature type="compositionally biased region" description="Polar residues" evidence="2">
    <location>
        <begin position="164"/>
        <end position="175"/>
    </location>
</feature>
<evidence type="ECO:0000313" key="4">
    <source>
        <dbReference type="Proteomes" id="UP001054902"/>
    </source>
</evidence>
<dbReference type="PANTHER" id="PTHR36220">
    <property type="entry name" value="UNNAMED PRODUCT"/>
    <property type="match status" value="1"/>
</dbReference>